<evidence type="ECO:0008006" key="3">
    <source>
        <dbReference type="Google" id="ProtNLM"/>
    </source>
</evidence>
<protein>
    <recommendedName>
        <fullName evidence="3">DUF551 domain-containing protein</fullName>
    </recommendedName>
</protein>
<accession>A0ABS5T285</accession>
<organism evidence="1 2">
    <name type="scientific">Rosenbergiella gaditana</name>
    <dbReference type="NCBI Taxonomy" id="2726987"/>
    <lineage>
        <taxon>Bacteria</taxon>
        <taxon>Pseudomonadati</taxon>
        <taxon>Pseudomonadota</taxon>
        <taxon>Gammaproteobacteria</taxon>
        <taxon>Enterobacterales</taxon>
        <taxon>Erwiniaceae</taxon>
        <taxon>Rosenbergiella</taxon>
    </lineage>
</organism>
<sequence length="213" mass="24113">MIALTKEKREELAKFAKATLNSLNGIEPENPNQYDDYLSEYTQVCMEIALESLTAEPVAYMTYKGYLLHAADPKVSEYSDPEPLYDAPPVPEINKDDYIGLQVSVDVSTSDYDADHRYFGKVSALSESNGKIVLVIEEPKKNFTVSPVPEIKLPSDSDFDSWFKSIEAGDDGNWQEPAYQSVEWYQYLSRRQLAQGAFNFYADELKYLNGLGE</sequence>
<keyword evidence="2" id="KW-1185">Reference proteome</keyword>
<dbReference type="RefSeq" id="WP_214237769.1">
    <property type="nucleotide sequence ID" value="NZ_JABBFR010000017.1"/>
</dbReference>
<dbReference type="Proteomes" id="UP000790096">
    <property type="component" value="Unassembled WGS sequence"/>
</dbReference>
<dbReference type="EMBL" id="JABBFR010000017">
    <property type="protein sequence ID" value="MBT0725113.1"/>
    <property type="molecule type" value="Genomic_DNA"/>
</dbReference>
<evidence type="ECO:0000313" key="2">
    <source>
        <dbReference type="Proteomes" id="UP000790096"/>
    </source>
</evidence>
<comment type="caution">
    <text evidence="1">The sequence shown here is derived from an EMBL/GenBank/DDBJ whole genome shotgun (WGS) entry which is preliminary data.</text>
</comment>
<gene>
    <name evidence="1" type="ORF">HH682_11945</name>
</gene>
<reference evidence="1 2" key="1">
    <citation type="submission" date="2020-04" db="EMBL/GenBank/DDBJ databases">
        <title>Genome sequencing of Rosenbergiella species.</title>
        <authorList>
            <person name="Alvarez-Perez S."/>
            <person name="Lievens B."/>
        </authorList>
    </citation>
    <scope>NUCLEOTIDE SEQUENCE [LARGE SCALE GENOMIC DNA]</scope>
    <source>
        <strain evidence="1 2">S61</strain>
    </source>
</reference>
<proteinExistence type="predicted"/>
<evidence type="ECO:0000313" key="1">
    <source>
        <dbReference type="EMBL" id="MBT0725113.1"/>
    </source>
</evidence>
<name>A0ABS5T285_9GAMM</name>